<dbReference type="Proteomes" id="UP001064048">
    <property type="component" value="Chromosome 14"/>
</dbReference>
<dbReference type="EMBL" id="CM046114">
    <property type="protein sequence ID" value="KAI8420356.1"/>
    <property type="molecule type" value="Genomic_DNA"/>
</dbReference>
<evidence type="ECO:0000313" key="1">
    <source>
        <dbReference type="EMBL" id="KAI8420356.1"/>
    </source>
</evidence>
<reference evidence="1 2" key="1">
    <citation type="journal article" date="2022" name="Genome Biol. Evol.">
        <title>The Spruce Budworm Genome: Reconstructing the Evolutionary History of Antifreeze Proteins.</title>
        <authorList>
            <person name="Beliveau C."/>
            <person name="Gagne P."/>
            <person name="Picq S."/>
            <person name="Vernygora O."/>
            <person name="Keeling C.I."/>
            <person name="Pinkney K."/>
            <person name="Doucet D."/>
            <person name="Wen F."/>
            <person name="Johnston J.S."/>
            <person name="Maaroufi H."/>
            <person name="Boyle B."/>
            <person name="Laroche J."/>
            <person name="Dewar K."/>
            <person name="Juretic N."/>
            <person name="Blackburn G."/>
            <person name="Nisole A."/>
            <person name="Brunet B."/>
            <person name="Brandao M."/>
            <person name="Lumley L."/>
            <person name="Duan J."/>
            <person name="Quan G."/>
            <person name="Lucarotti C.J."/>
            <person name="Roe A.D."/>
            <person name="Sperling F.A.H."/>
            <person name="Levesque R.C."/>
            <person name="Cusson M."/>
        </authorList>
    </citation>
    <scope>NUCLEOTIDE SEQUENCE [LARGE SCALE GENOMIC DNA]</scope>
    <source>
        <strain evidence="1">Glfc:IPQL:Cfum</strain>
    </source>
</reference>
<gene>
    <name evidence="1" type="ORF">MSG28_008874</name>
</gene>
<comment type="caution">
    <text evidence="1">The sequence shown here is derived from an EMBL/GenBank/DDBJ whole genome shotgun (WGS) entry which is preliminary data.</text>
</comment>
<keyword evidence="2" id="KW-1185">Reference proteome</keyword>
<organism evidence="1 2">
    <name type="scientific">Choristoneura fumiferana</name>
    <name type="common">Spruce budworm moth</name>
    <name type="synonym">Archips fumiferana</name>
    <dbReference type="NCBI Taxonomy" id="7141"/>
    <lineage>
        <taxon>Eukaryota</taxon>
        <taxon>Metazoa</taxon>
        <taxon>Ecdysozoa</taxon>
        <taxon>Arthropoda</taxon>
        <taxon>Hexapoda</taxon>
        <taxon>Insecta</taxon>
        <taxon>Pterygota</taxon>
        <taxon>Neoptera</taxon>
        <taxon>Endopterygota</taxon>
        <taxon>Lepidoptera</taxon>
        <taxon>Glossata</taxon>
        <taxon>Ditrysia</taxon>
        <taxon>Tortricoidea</taxon>
        <taxon>Tortricidae</taxon>
        <taxon>Tortricinae</taxon>
        <taxon>Choristoneura</taxon>
    </lineage>
</organism>
<proteinExistence type="predicted"/>
<sequence length="917" mass="101918">MPKRLSDRQSQKILKYQQKIRKIQKSSSEDSSDSDGNDLVEVFVEEPYEEPEIVHEADPGAPTISVLKEPDPEPQLDPDLLTALGETETKEKLLKTYLIPENCTLLQAPKINAEISAAVLDVVRNRDKKIEAAQQQLGAGITAINKGLTILLTSEDKVTATKHLSDACRILSDLHYMETQTRAKLVTPALSKQFLNVIQDCERDETLFGAKLPEKIKASKAIEKQGLQIKKIQRPDSSTRWLSGKLDSPLALPVEQGGARRPEASSTGAAAQAGRPAAVEAGGPEQTTCNAALNKVHAGRIQYFYNCWYNMTSNSLVLSWVLNGFSIPFISKPYQGNTPINCFSQAEKADMQLAIQNLKDLGAITICSPSRDQYLSKIFLTPKPNGAKRFILNLKNLNKFVEKAHFKMEDYRTAARIIPKGGFMATIDLKEAYLLIPIAKPDRRDNTEADEESRKLNPDTEWELSDLAFQKIIDHFGQPEVDLFASRANAKCQTYVSWKRDPEAFCIDAFTINWSQKFFYAFPPFSEPAPAARAAYPGCCSALRLAFSRLGVPAVSQELMMASLSKNTLQQYNVTLKAWWHYCLENNLDFFNSSISRVISFLSEQFNRGASYGTLNSHRSAISLFLGNNIGSNAYVKRLLKGAYKLRPSLPKYSHTWDPQRLLDYIADWYPNTSLTVEKITKKLVILLALCTAHRVQTLSLIKINKVSIGPTGVKIIITDIIKTSAAGRSQPILFLPYFREKPNICPATVLRDYIALTRDIRPENALNLLLTVKRPFKCATAQTIGRWIKQVMAESGVDVAAFGAHSTRHAATSAAAAAGGYFIKDGHINCKVRLKVTAHYIHPAPDQHCLASSASPDRPTREVVCHARTASGPLGDSPLLAAIVTTRKLVDHARSTRCQRGVRPWTTCRQRVDTES</sequence>
<evidence type="ECO:0000313" key="2">
    <source>
        <dbReference type="Proteomes" id="UP001064048"/>
    </source>
</evidence>
<protein>
    <submittedName>
        <fullName evidence="1">Uncharacterized protein</fullName>
    </submittedName>
</protein>
<name>A0ACC0J8A9_CHOFU</name>
<accession>A0ACC0J8A9</accession>